<dbReference type="PANTHER" id="PTHR28047:SF5">
    <property type="entry name" value="PROTEIN DCG1"/>
    <property type="match status" value="1"/>
</dbReference>
<organism evidence="2 3">
    <name type="scientific">Pseudomonas savastanoi</name>
    <name type="common">Pseudomonas syringae pv. savastanoi</name>
    <dbReference type="NCBI Taxonomy" id="29438"/>
    <lineage>
        <taxon>Bacteria</taxon>
        <taxon>Pseudomonadati</taxon>
        <taxon>Pseudomonadota</taxon>
        <taxon>Gammaproteobacteria</taxon>
        <taxon>Pseudomonadales</taxon>
        <taxon>Pseudomonadaceae</taxon>
        <taxon>Pseudomonas</taxon>
    </lineage>
</organism>
<dbReference type="InterPro" id="IPR053714">
    <property type="entry name" value="Iso_Racemase_Enz_sf"/>
</dbReference>
<dbReference type="RefSeq" id="WP_255884920.1">
    <property type="nucleotide sequence ID" value="NZ_JANAKN010000106.1"/>
</dbReference>
<dbReference type="PANTHER" id="PTHR28047">
    <property type="entry name" value="PROTEIN DCG1"/>
    <property type="match status" value="1"/>
</dbReference>
<dbReference type="InterPro" id="IPR052186">
    <property type="entry name" value="Hydantoin_racemase-like"/>
</dbReference>
<evidence type="ECO:0000313" key="2">
    <source>
        <dbReference type="EMBL" id="MCQ3023913.1"/>
    </source>
</evidence>
<sequence length="276" mass="31249">MGVRINFINPFGTPAYNGLITETLEPYLNEGNELVVTNVENCPENCDWWYPKHLTEEVLFECIIDAEKKGFDAVIVGCCNDPGVRAARELVDIPVVGTLEATMQHASYFGHDYLLVTDHRKSAAYMRDLVRLYGQSEQCKDVRYINWYITDMINDYEGVAKDALAASTKAMEDGGVESVILACTIISACTEKWLLTSGEPRNTTILNPNTFALKMAESLGILHQKGAYGISRVGYYEKMQQRRPEEFVQVREKYGRSTRFKESPNKSRLCENRLTT</sequence>
<comment type="similarity">
    <text evidence="1">Belongs to the HyuE racemase family.</text>
</comment>
<dbReference type="InterPro" id="IPR015942">
    <property type="entry name" value="Asp/Glu/hydantoin_racemase"/>
</dbReference>
<evidence type="ECO:0000256" key="1">
    <source>
        <dbReference type="ARBA" id="ARBA00038414"/>
    </source>
</evidence>
<dbReference type="GO" id="GO:0047661">
    <property type="term" value="F:amino-acid racemase activity"/>
    <property type="evidence" value="ECO:0007669"/>
    <property type="project" value="InterPro"/>
</dbReference>
<dbReference type="EMBL" id="JANAKN010000106">
    <property type="protein sequence ID" value="MCQ3023913.1"/>
    <property type="molecule type" value="Genomic_DNA"/>
</dbReference>
<name>A0AAW5JBS0_PSESS</name>
<proteinExistence type="inferred from homology"/>
<gene>
    <name evidence="2" type="ORF">NLO85_26010</name>
</gene>
<evidence type="ECO:0000313" key="3">
    <source>
        <dbReference type="Proteomes" id="UP001206018"/>
    </source>
</evidence>
<dbReference type="Proteomes" id="UP001206018">
    <property type="component" value="Unassembled WGS sequence"/>
</dbReference>
<dbReference type="Pfam" id="PF01177">
    <property type="entry name" value="Asp_Glu_race"/>
    <property type="match status" value="1"/>
</dbReference>
<dbReference type="Gene3D" id="3.40.50.12500">
    <property type="match status" value="1"/>
</dbReference>
<protein>
    <submittedName>
        <fullName evidence="2">Aspartate/glutamate racemase family protein</fullName>
    </submittedName>
</protein>
<dbReference type="AlphaFoldDB" id="A0AAW5JBS0"/>
<reference evidence="2" key="1">
    <citation type="submission" date="2022-07" db="EMBL/GenBank/DDBJ databases">
        <title>The diversity of lipopeptides in the P. syringae complex parallels phylogeny and sheds light on structural diversification during evolutionary history.</title>
        <authorList>
            <person name="Bricout A."/>
            <person name="Morris C.E."/>
            <person name="Chandeysson C."/>
            <person name="Duban M."/>
            <person name="Boistel C."/>
            <person name="Chataigne G."/>
            <person name="Lecouturier D."/>
            <person name="Jacques P."/>
            <person name="Leclere V."/>
            <person name="Rochex A."/>
        </authorList>
    </citation>
    <scope>NUCLEOTIDE SEQUENCE</scope>
    <source>
        <strain evidence="2">LYR0002</strain>
    </source>
</reference>
<comment type="caution">
    <text evidence="2">The sequence shown here is derived from an EMBL/GenBank/DDBJ whole genome shotgun (WGS) entry which is preliminary data.</text>
</comment>
<accession>A0AAW5JBS0</accession>